<evidence type="ECO:0000259" key="2">
    <source>
        <dbReference type="Pfam" id="PF20235"/>
    </source>
</evidence>
<keyword evidence="4" id="KW-1185">Reference proteome</keyword>
<feature type="domain" description="PIR2-like helical" evidence="2">
    <location>
        <begin position="322"/>
        <end position="422"/>
    </location>
</feature>
<reference evidence="3" key="1">
    <citation type="submission" date="2020-07" db="EMBL/GenBank/DDBJ databases">
        <title>Genome sequence and genetic diversity analysis of an under-domesticated orphan crop, white fonio (Digitaria exilis).</title>
        <authorList>
            <person name="Bennetzen J.L."/>
            <person name="Chen S."/>
            <person name="Ma X."/>
            <person name="Wang X."/>
            <person name="Yssel A.E.J."/>
            <person name="Chaluvadi S.R."/>
            <person name="Johnson M."/>
            <person name="Gangashetty P."/>
            <person name="Hamidou F."/>
            <person name="Sanogo M.D."/>
            <person name="Zwaenepoel A."/>
            <person name="Wallace J."/>
            <person name="Van De Peer Y."/>
            <person name="Van Deynze A."/>
        </authorList>
    </citation>
    <scope>NUCLEOTIDE SEQUENCE</scope>
    <source>
        <tissue evidence="3">Leaves</tissue>
    </source>
</reference>
<dbReference type="AlphaFoldDB" id="A0A835BMU1"/>
<evidence type="ECO:0000259" key="1">
    <source>
        <dbReference type="Pfam" id="PF12274"/>
    </source>
</evidence>
<dbReference type="Pfam" id="PF20235">
    <property type="entry name" value="PIR2-like_helical"/>
    <property type="match status" value="2"/>
</dbReference>
<comment type="caution">
    <text evidence="3">The sequence shown here is derived from an EMBL/GenBank/DDBJ whole genome shotgun (WGS) entry which is preliminary data.</text>
</comment>
<dbReference type="EMBL" id="JACEFO010001770">
    <property type="protein sequence ID" value="KAF8704868.1"/>
    <property type="molecule type" value="Genomic_DNA"/>
</dbReference>
<feature type="domain" description="DUF3615" evidence="1">
    <location>
        <begin position="533"/>
        <end position="640"/>
    </location>
</feature>
<dbReference type="PANTHER" id="PTHR33120:SF42">
    <property type="entry name" value="OS12G0105000 PROTEIN"/>
    <property type="match status" value="1"/>
</dbReference>
<protein>
    <submittedName>
        <fullName evidence="3">Uncharacterized protein</fullName>
    </submittedName>
</protein>
<name>A0A835BMU1_9POAL</name>
<accession>A0A835BMU1</accession>
<organism evidence="3 4">
    <name type="scientific">Digitaria exilis</name>
    <dbReference type="NCBI Taxonomy" id="1010633"/>
    <lineage>
        <taxon>Eukaryota</taxon>
        <taxon>Viridiplantae</taxon>
        <taxon>Streptophyta</taxon>
        <taxon>Embryophyta</taxon>
        <taxon>Tracheophyta</taxon>
        <taxon>Spermatophyta</taxon>
        <taxon>Magnoliopsida</taxon>
        <taxon>Liliopsida</taxon>
        <taxon>Poales</taxon>
        <taxon>Poaceae</taxon>
        <taxon>PACMAD clade</taxon>
        <taxon>Panicoideae</taxon>
        <taxon>Panicodae</taxon>
        <taxon>Paniceae</taxon>
        <taxon>Anthephorinae</taxon>
        <taxon>Digitaria</taxon>
    </lineage>
</organism>
<sequence>MYRPRKEKGRKGEKKQIDMDDDVNSIRRRFIDGFYEEASRRLPLKEIPGLEGCICAGGLCVGLADPVANIILNAVGLLLHDRQEQEDLPPPQRQFRVRRGSGGGWADIAYRSLDGLRGFMTAYFRYLDYDQAARYLYVASHNLPLAIALARRDSTTSKSQQQKLQQLRDDGGNLRDALRVAAVQAKHPAPVVMVRLMTAQYPSGLLAAVVAKLQGTEEEPLTARDVSEVMGLLANPWPPATPPLSMDFWCRPNNGSTTCTRGDDGTLTIATCVGDDGRVATLTIPPPAPPVVRDLGCITHITFHSATDMLLLSGRRYDASPALAVLPSCSPRLLRALLVAGHCYGPMDPVSNIVVSTAWYDMAFPLAEPDQQLPQGILDTKPIYRLASRSLQGLVAMASATCGCRSTHESLELLHSLDCDLSRCHGSSSSISYAAAAKAAKHPQHAAFGSFLASLTNDKLARLSCVVPAGGGVISEAQWRQLNTILDEQSYSEPVPHHLTAPICLLSPSGSVHVSNKKFYFKAKLDFVHSELKKLLHRYCYQHPWEPSYQVDIVCGVWQSNASFGPNVYHANFLASTDAAAGNAMTLSHERTLFFAEFWKAPSPEDVRSKPSFCCPISDYSASVGRCSLCENKAYKIMHPPSGGHSGVSDGINDLYPCCANSGVGLEDLLDSDFIYFDPDRDAELAKAINDYHHYGYERNDTPVMAWTQRVKPSFAWEWSGDNPFGPLPDIPDHWSF</sequence>
<evidence type="ECO:0000313" key="3">
    <source>
        <dbReference type="EMBL" id="KAF8704868.1"/>
    </source>
</evidence>
<dbReference type="InterPro" id="IPR046527">
    <property type="entry name" value="PIR2-like_helical"/>
</dbReference>
<feature type="domain" description="PIR2-like helical" evidence="2">
    <location>
        <begin position="31"/>
        <end position="150"/>
    </location>
</feature>
<evidence type="ECO:0000313" key="4">
    <source>
        <dbReference type="Proteomes" id="UP000636709"/>
    </source>
</evidence>
<dbReference type="Pfam" id="PF12274">
    <property type="entry name" value="DUF3615"/>
    <property type="match status" value="1"/>
</dbReference>
<dbReference type="PANTHER" id="PTHR33120">
    <property type="entry name" value="EXPRESSED PROTEIN-RELATED"/>
    <property type="match status" value="1"/>
</dbReference>
<proteinExistence type="predicted"/>
<dbReference type="InterPro" id="IPR022059">
    <property type="entry name" value="DUF3615"/>
</dbReference>
<dbReference type="OrthoDB" id="607685at2759"/>
<dbReference type="Proteomes" id="UP000636709">
    <property type="component" value="Unassembled WGS sequence"/>
</dbReference>
<gene>
    <name evidence="3" type="ORF">HU200_031108</name>
</gene>